<dbReference type="InterPro" id="IPR003594">
    <property type="entry name" value="HATPase_dom"/>
</dbReference>
<dbReference type="Pfam" id="PF00989">
    <property type="entry name" value="PAS"/>
    <property type="match status" value="1"/>
</dbReference>
<dbReference type="InterPro" id="IPR036890">
    <property type="entry name" value="HATPase_C_sf"/>
</dbReference>
<dbReference type="GO" id="GO:0016020">
    <property type="term" value="C:membrane"/>
    <property type="evidence" value="ECO:0007669"/>
    <property type="project" value="InterPro"/>
</dbReference>
<dbReference type="CDD" id="cd00130">
    <property type="entry name" value="PAS"/>
    <property type="match status" value="1"/>
</dbReference>
<keyword evidence="11" id="KW-1185">Reference proteome</keyword>
<evidence type="ECO:0000256" key="5">
    <source>
        <dbReference type="ARBA" id="ARBA00022741"/>
    </source>
</evidence>
<dbReference type="SMART" id="SM00387">
    <property type="entry name" value="HATPase_c"/>
    <property type="match status" value="1"/>
</dbReference>
<dbReference type="Gene3D" id="1.20.5.1930">
    <property type="match status" value="1"/>
</dbReference>
<dbReference type="PANTHER" id="PTHR24421">
    <property type="entry name" value="NITRATE/NITRITE SENSOR PROTEIN NARX-RELATED"/>
    <property type="match status" value="1"/>
</dbReference>
<dbReference type="SMART" id="SM00091">
    <property type="entry name" value="PAS"/>
    <property type="match status" value="1"/>
</dbReference>
<keyword evidence="6" id="KW-0418">Kinase</keyword>
<dbReference type="EMBL" id="RKHY01000001">
    <property type="protein sequence ID" value="ROS38653.1"/>
    <property type="molecule type" value="Genomic_DNA"/>
</dbReference>
<evidence type="ECO:0000256" key="8">
    <source>
        <dbReference type="ARBA" id="ARBA00023012"/>
    </source>
</evidence>
<dbReference type="InterPro" id="IPR000014">
    <property type="entry name" value="PAS"/>
</dbReference>
<evidence type="ECO:0000256" key="1">
    <source>
        <dbReference type="ARBA" id="ARBA00000085"/>
    </source>
</evidence>
<comment type="caution">
    <text evidence="10">The sequence shown here is derived from an EMBL/GenBank/DDBJ whole genome shotgun (WGS) entry which is preliminary data.</text>
</comment>
<accession>A0A3N2GQ60</accession>
<keyword evidence="3" id="KW-0597">Phosphoprotein</keyword>
<dbReference type="InterPro" id="IPR050482">
    <property type="entry name" value="Sensor_HK_TwoCompSys"/>
</dbReference>
<evidence type="ECO:0000256" key="3">
    <source>
        <dbReference type="ARBA" id="ARBA00022553"/>
    </source>
</evidence>
<keyword evidence="4" id="KW-0808">Transferase</keyword>
<dbReference type="SUPFAM" id="SSF55785">
    <property type="entry name" value="PYP-like sensor domain (PAS domain)"/>
    <property type="match status" value="1"/>
</dbReference>
<organism evidence="10 11">
    <name type="scientific">Amycolatopsis thermoflava</name>
    <dbReference type="NCBI Taxonomy" id="84480"/>
    <lineage>
        <taxon>Bacteria</taxon>
        <taxon>Bacillati</taxon>
        <taxon>Actinomycetota</taxon>
        <taxon>Actinomycetes</taxon>
        <taxon>Pseudonocardiales</taxon>
        <taxon>Pseudonocardiaceae</taxon>
        <taxon>Amycolatopsis</taxon>
        <taxon>Amycolatopsis methanolica group</taxon>
    </lineage>
</organism>
<evidence type="ECO:0000256" key="6">
    <source>
        <dbReference type="ARBA" id="ARBA00022777"/>
    </source>
</evidence>
<dbReference type="Proteomes" id="UP000274843">
    <property type="component" value="Unassembled WGS sequence"/>
</dbReference>
<name>A0A3N2GQ60_9PSEU</name>
<keyword evidence="8" id="KW-0902">Two-component regulatory system</keyword>
<evidence type="ECO:0000259" key="9">
    <source>
        <dbReference type="PROSITE" id="PS50112"/>
    </source>
</evidence>
<sequence length="349" mass="37188">MRSVDALLPLVLDSVPQPVWVVDAEGLIMFANQAALDALGYDDVSELRGRPSHETVHYKRVTGEPYPAAECPMLRPRLTGQTAHGDNDWFVRRDGTMFPIAWWSAPLQLDDGPGLVYAFTDLTERHATERMVRERDAAQVRAVESRAAQRRIVETTTEVRRQMARDLHDGVQQRLVALLIGLQLAREELPPGVGDLVDDAVGQAQAAIDDLRDLVAGIHPAILTSRGLLPAVEALAARTPLPVVITGNLPRRLPPTIEVNAYFVVSEAITNAVKHAGATGITVDLRCDGATLTLDVSDDGAGGANLDGTGSGLIGLADRVTALDGDFALSSPPGSGTSLRATIPLTGGT</sequence>
<dbReference type="PROSITE" id="PS50112">
    <property type="entry name" value="PAS"/>
    <property type="match status" value="1"/>
</dbReference>
<gene>
    <name evidence="10" type="ORF">EDD35_0937</name>
</gene>
<dbReference type="GO" id="GO:0046983">
    <property type="term" value="F:protein dimerization activity"/>
    <property type="evidence" value="ECO:0007669"/>
    <property type="project" value="InterPro"/>
</dbReference>
<dbReference type="GO" id="GO:0000155">
    <property type="term" value="F:phosphorelay sensor kinase activity"/>
    <property type="evidence" value="ECO:0007669"/>
    <property type="project" value="InterPro"/>
</dbReference>
<dbReference type="RefSeq" id="WP_231960588.1">
    <property type="nucleotide sequence ID" value="NZ_CBDRCU010000046.1"/>
</dbReference>
<dbReference type="Gene3D" id="3.30.565.10">
    <property type="entry name" value="Histidine kinase-like ATPase, C-terminal domain"/>
    <property type="match status" value="1"/>
</dbReference>
<comment type="catalytic activity">
    <reaction evidence="1">
        <text>ATP + protein L-histidine = ADP + protein N-phospho-L-histidine.</text>
        <dbReference type="EC" id="2.7.13.3"/>
    </reaction>
</comment>
<evidence type="ECO:0000256" key="4">
    <source>
        <dbReference type="ARBA" id="ARBA00022679"/>
    </source>
</evidence>
<keyword evidence="7" id="KW-0067">ATP-binding</keyword>
<dbReference type="InterPro" id="IPR013767">
    <property type="entry name" value="PAS_fold"/>
</dbReference>
<dbReference type="AlphaFoldDB" id="A0A3N2GQ60"/>
<dbReference type="NCBIfam" id="TIGR00229">
    <property type="entry name" value="sensory_box"/>
    <property type="match status" value="1"/>
</dbReference>
<dbReference type="InterPro" id="IPR035965">
    <property type="entry name" value="PAS-like_dom_sf"/>
</dbReference>
<dbReference type="Pfam" id="PF07730">
    <property type="entry name" value="HisKA_3"/>
    <property type="match status" value="1"/>
</dbReference>
<dbReference type="PANTHER" id="PTHR24421:SF10">
    <property type="entry name" value="NITRATE_NITRITE SENSOR PROTEIN NARQ"/>
    <property type="match status" value="1"/>
</dbReference>
<protein>
    <recommendedName>
        <fullName evidence="2">histidine kinase</fullName>
        <ecNumber evidence="2">2.7.13.3</ecNumber>
    </recommendedName>
</protein>
<dbReference type="EC" id="2.7.13.3" evidence="2"/>
<dbReference type="SUPFAM" id="SSF55874">
    <property type="entry name" value="ATPase domain of HSP90 chaperone/DNA topoisomerase II/histidine kinase"/>
    <property type="match status" value="1"/>
</dbReference>
<dbReference type="Gene3D" id="3.30.450.20">
    <property type="entry name" value="PAS domain"/>
    <property type="match status" value="1"/>
</dbReference>
<feature type="domain" description="PAS" evidence="9">
    <location>
        <begin position="4"/>
        <end position="41"/>
    </location>
</feature>
<evidence type="ECO:0000313" key="10">
    <source>
        <dbReference type="EMBL" id="ROS38653.1"/>
    </source>
</evidence>
<keyword evidence="5" id="KW-0547">Nucleotide-binding</keyword>
<reference evidence="10 11" key="1">
    <citation type="submission" date="2018-11" db="EMBL/GenBank/DDBJ databases">
        <title>Sequencing the genomes of 1000 actinobacteria strains.</title>
        <authorList>
            <person name="Klenk H.-P."/>
        </authorList>
    </citation>
    <scope>NUCLEOTIDE SEQUENCE [LARGE SCALE GENOMIC DNA]</scope>
    <source>
        <strain evidence="10 11">DSM 44348</strain>
    </source>
</reference>
<dbReference type="GO" id="GO:0006355">
    <property type="term" value="P:regulation of DNA-templated transcription"/>
    <property type="evidence" value="ECO:0007669"/>
    <property type="project" value="InterPro"/>
</dbReference>
<evidence type="ECO:0000313" key="11">
    <source>
        <dbReference type="Proteomes" id="UP000274843"/>
    </source>
</evidence>
<dbReference type="CDD" id="cd16917">
    <property type="entry name" value="HATPase_UhpB-NarQ-NarX-like"/>
    <property type="match status" value="1"/>
</dbReference>
<proteinExistence type="predicted"/>
<dbReference type="GeneID" id="301842401"/>
<evidence type="ECO:0000256" key="7">
    <source>
        <dbReference type="ARBA" id="ARBA00022840"/>
    </source>
</evidence>
<dbReference type="InterPro" id="IPR011712">
    <property type="entry name" value="Sig_transdc_His_kin_sub3_dim/P"/>
</dbReference>
<dbReference type="GO" id="GO:0005524">
    <property type="term" value="F:ATP binding"/>
    <property type="evidence" value="ECO:0007669"/>
    <property type="project" value="UniProtKB-KW"/>
</dbReference>
<dbReference type="Pfam" id="PF02518">
    <property type="entry name" value="HATPase_c"/>
    <property type="match status" value="1"/>
</dbReference>
<evidence type="ECO:0000256" key="2">
    <source>
        <dbReference type="ARBA" id="ARBA00012438"/>
    </source>
</evidence>